<dbReference type="Pfam" id="PF22784">
    <property type="entry name" value="PTP-SAK"/>
    <property type="match status" value="1"/>
</dbReference>
<dbReference type="PROSITE" id="PS50056">
    <property type="entry name" value="TYR_PHOSPHATASE_2"/>
    <property type="match status" value="1"/>
</dbReference>
<keyword evidence="2" id="KW-0812">Transmembrane</keyword>
<feature type="transmembrane region" description="Helical" evidence="2">
    <location>
        <begin position="57"/>
        <end position="80"/>
    </location>
</feature>
<sequence>MKYVVLFSLFAIGLTTSAILQGGWFWLLVYPAISFALMSAAYLGLGPELMGKRDAGTLAPISVALLLPYLLLLWTVWHLWRLTSHEPKWNAINGDFLLGRRLLGSEMPPEAASVVDLTSEFAEPTAMRSVACYRAFPMLDATGRTTAEIRTLAQEILEMPKPVYLHCAQGHGRSGLLAAALLLESGAAKTADQAFEMVRAVRPGVHLSGPQLRVLQEIAGDIAGD</sequence>
<dbReference type="OrthoDB" id="194849at2"/>
<evidence type="ECO:0000259" key="3">
    <source>
        <dbReference type="PROSITE" id="PS50056"/>
    </source>
</evidence>
<evidence type="ECO:0000313" key="4">
    <source>
        <dbReference type="EMBL" id="PQO47670.1"/>
    </source>
</evidence>
<dbReference type="InterPro" id="IPR057023">
    <property type="entry name" value="PTP-SAK"/>
</dbReference>
<dbReference type="SUPFAM" id="SSF52799">
    <property type="entry name" value="(Phosphotyrosine protein) phosphatases II"/>
    <property type="match status" value="1"/>
</dbReference>
<evidence type="ECO:0000256" key="2">
    <source>
        <dbReference type="SAM" id="Phobius"/>
    </source>
</evidence>
<keyword evidence="1" id="KW-0378">Hydrolase</keyword>
<dbReference type="Proteomes" id="UP000237819">
    <property type="component" value="Unassembled WGS sequence"/>
</dbReference>
<keyword evidence="2" id="KW-0472">Membrane</keyword>
<dbReference type="PANTHER" id="PTHR47216">
    <property type="match status" value="1"/>
</dbReference>
<evidence type="ECO:0000256" key="1">
    <source>
        <dbReference type="ARBA" id="ARBA00022801"/>
    </source>
</evidence>
<comment type="caution">
    <text evidence="4">The sequence shown here is derived from an EMBL/GenBank/DDBJ whole genome shotgun (WGS) entry which is preliminary data.</text>
</comment>
<dbReference type="Gene3D" id="3.90.190.10">
    <property type="entry name" value="Protein tyrosine phosphatase superfamily"/>
    <property type="match status" value="1"/>
</dbReference>
<dbReference type="InterPro" id="IPR016130">
    <property type="entry name" value="Tyr_Pase_AS"/>
</dbReference>
<dbReference type="EMBL" id="PUHZ01000004">
    <property type="protein sequence ID" value="PQO47670.1"/>
    <property type="molecule type" value="Genomic_DNA"/>
</dbReference>
<gene>
    <name evidence="4" type="ORF">C5Y93_03170</name>
</gene>
<feature type="domain" description="Tyrosine specific protein phosphatases" evidence="3">
    <location>
        <begin position="143"/>
        <end position="213"/>
    </location>
</feature>
<dbReference type="RefSeq" id="WP_105333930.1">
    <property type="nucleotide sequence ID" value="NZ_PUHZ01000004.1"/>
</dbReference>
<feature type="transmembrane region" description="Helical" evidence="2">
    <location>
        <begin position="27"/>
        <end position="45"/>
    </location>
</feature>
<dbReference type="InterPro" id="IPR029021">
    <property type="entry name" value="Prot-tyrosine_phosphatase-like"/>
</dbReference>
<proteinExistence type="predicted"/>
<dbReference type="PROSITE" id="PS00383">
    <property type="entry name" value="TYR_PHOSPHATASE_1"/>
    <property type="match status" value="1"/>
</dbReference>
<organism evidence="4 5">
    <name type="scientific">Blastopirellula marina</name>
    <dbReference type="NCBI Taxonomy" id="124"/>
    <lineage>
        <taxon>Bacteria</taxon>
        <taxon>Pseudomonadati</taxon>
        <taxon>Planctomycetota</taxon>
        <taxon>Planctomycetia</taxon>
        <taxon>Pirellulales</taxon>
        <taxon>Pirellulaceae</taxon>
        <taxon>Blastopirellula</taxon>
    </lineage>
</organism>
<reference evidence="4 5" key="1">
    <citation type="submission" date="2018-02" db="EMBL/GenBank/DDBJ databases">
        <title>Comparative genomes isolates from brazilian mangrove.</title>
        <authorList>
            <person name="Araujo J.E."/>
            <person name="Taketani R.G."/>
            <person name="Silva M.C.P."/>
            <person name="Loureco M.V."/>
            <person name="Andreote F.D."/>
        </authorList>
    </citation>
    <scope>NUCLEOTIDE SEQUENCE [LARGE SCALE GENOMIC DNA]</scope>
    <source>
        <strain evidence="4 5">Nap-Phe MGV</strain>
    </source>
</reference>
<protein>
    <submittedName>
        <fullName evidence="4">Phosphatase</fullName>
    </submittedName>
</protein>
<dbReference type="PANTHER" id="PTHR47216:SF4">
    <property type="entry name" value="OS01G0859400 PROTEIN"/>
    <property type="match status" value="1"/>
</dbReference>
<dbReference type="AlphaFoldDB" id="A0A2S8GTD5"/>
<dbReference type="InterPro" id="IPR000387">
    <property type="entry name" value="Tyr_Pase_dom"/>
</dbReference>
<evidence type="ECO:0000313" key="5">
    <source>
        <dbReference type="Proteomes" id="UP000237819"/>
    </source>
</evidence>
<name>A0A2S8GTD5_9BACT</name>
<keyword evidence="2" id="KW-1133">Transmembrane helix</keyword>
<dbReference type="GO" id="GO:0016791">
    <property type="term" value="F:phosphatase activity"/>
    <property type="evidence" value="ECO:0007669"/>
    <property type="project" value="UniProtKB-ARBA"/>
</dbReference>
<accession>A0A2S8GTD5</accession>